<comment type="caution">
    <text evidence="2">The sequence shown here is derived from an EMBL/GenBank/DDBJ whole genome shotgun (WGS) entry which is preliminary data.</text>
</comment>
<keyword evidence="1" id="KW-0472">Membrane</keyword>
<dbReference type="EMBL" id="JBHFEH010000021">
    <property type="protein sequence ID" value="KAL2053429.1"/>
    <property type="molecule type" value="Genomic_DNA"/>
</dbReference>
<evidence type="ECO:0000313" key="3">
    <source>
        <dbReference type="Proteomes" id="UP001590951"/>
    </source>
</evidence>
<feature type="transmembrane region" description="Helical" evidence="1">
    <location>
        <begin position="20"/>
        <end position="40"/>
    </location>
</feature>
<sequence length="83" mass="9473">MIWDNKGPMATKVAEEPKFLPIILVVSTTLIAGSIGRHYAPKYDSQKPPVLPQKIPYLGHFFAFLRHGLRYYTALRQEPLFGM</sequence>
<proteinExistence type="predicted"/>
<accession>A0ABR4B6D0</accession>
<organism evidence="2 3">
    <name type="scientific">Lepraria finkii</name>
    <dbReference type="NCBI Taxonomy" id="1340010"/>
    <lineage>
        <taxon>Eukaryota</taxon>
        <taxon>Fungi</taxon>
        <taxon>Dikarya</taxon>
        <taxon>Ascomycota</taxon>
        <taxon>Pezizomycotina</taxon>
        <taxon>Lecanoromycetes</taxon>
        <taxon>OSLEUM clade</taxon>
        <taxon>Lecanoromycetidae</taxon>
        <taxon>Lecanorales</taxon>
        <taxon>Lecanorineae</taxon>
        <taxon>Stereocaulaceae</taxon>
        <taxon>Lepraria</taxon>
    </lineage>
</organism>
<keyword evidence="1" id="KW-1133">Transmembrane helix</keyword>
<evidence type="ECO:0000256" key="1">
    <source>
        <dbReference type="SAM" id="Phobius"/>
    </source>
</evidence>
<gene>
    <name evidence="2" type="ORF">ABVK25_006423</name>
</gene>
<protein>
    <submittedName>
        <fullName evidence="2">Uncharacterized protein</fullName>
    </submittedName>
</protein>
<dbReference type="Proteomes" id="UP001590951">
    <property type="component" value="Unassembled WGS sequence"/>
</dbReference>
<name>A0ABR4B6D0_9LECA</name>
<evidence type="ECO:0000313" key="2">
    <source>
        <dbReference type="EMBL" id="KAL2053429.1"/>
    </source>
</evidence>
<keyword evidence="3" id="KW-1185">Reference proteome</keyword>
<keyword evidence="1" id="KW-0812">Transmembrane</keyword>
<reference evidence="2 3" key="1">
    <citation type="submission" date="2024-09" db="EMBL/GenBank/DDBJ databases">
        <title>Rethinking Asexuality: The Enigmatic Case of Functional Sexual Genes in Lepraria (Stereocaulaceae).</title>
        <authorList>
            <person name="Doellman M."/>
            <person name="Sun Y."/>
            <person name="Barcenas-Pena A."/>
            <person name="Lumbsch H.T."/>
            <person name="Grewe F."/>
        </authorList>
    </citation>
    <scope>NUCLEOTIDE SEQUENCE [LARGE SCALE GENOMIC DNA]</scope>
    <source>
        <strain evidence="2 3">Grewe 0041</strain>
    </source>
</reference>